<proteinExistence type="evidence at transcript level"/>
<reference evidence="2" key="4">
    <citation type="journal article" date="2001" name="Nature">
        <title>Functional annotation of a full-length mouse cDNA collection.</title>
        <authorList>
            <consortium name="The RIKEN Genome Exploration Research Group Phase II Team and the FANTOM Consortium"/>
        </authorList>
    </citation>
    <scope>NUCLEOTIDE SEQUENCE</scope>
    <source>
        <strain evidence="2">C57BL/6J</strain>
    </source>
</reference>
<evidence type="ECO:0000313" key="3">
    <source>
        <dbReference type="MGI" id="MGI:5012475"/>
    </source>
</evidence>
<accession>Q3UFL5</accession>
<feature type="chain" id="PRO_5004229967" description="Secreted protein" evidence="1">
    <location>
        <begin position="18"/>
        <end position="117"/>
    </location>
</feature>
<gene>
    <name evidence="3" type="primary">Gm20290</name>
</gene>
<reference evidence="2" key="3">
    <citation type="journal article" date="2000" name="Genome Res.">
        <title>RIKEN integrated sequence analysis (RISA) system--384-format sequencing pipeline with 384 multicapillary sequencer.</title>
        <authorList>
            <person name="Shibata K."/>
            <person name="Itoh M."/>
            <person name="Aizawa K."/>
            <person name="Nagaoka S."/>
            <person name="Sasaki N."/>
            <person name="Carninci P."/>
            <person name="Konno H."/>
            <person name="Akiyama J."/>
            <person name="Nishi K."/>
            <person name="Kitsunai T."/>
            <person name="Tashiro H."/>
            <person name="Itoh M."/>
            <person name="Sumi N."/>
            <person name="Ishii Y."/>
            <person name="Nakamura S."/>
            <person name="Hazama M."/>
            <person name="Nishine T."/>
            <person name="Harada A."/>
            <person name="Yamamoto R."/>
            <person name="Matsumoto H."/>
            <person name="Sakaguchi S."/>
            <person name="Ikegami T."/>
            <person name="Kashiwagi K."/>
            <person name="Fujiwake S."/>
            <person name="Inoue K."/>
            <person name="Togawa Y."/>
            <person name="Izawa M."/>
            <person name="Ohara E."/>
            <person name="Watahiki M."/>
            <person name="Yoneda Y."/>
            <person name="Ishikawa T."/>
            <person name="Ozawa K."/>
            <person name="Tanaka T."/>
            <person name="Matsuura S."/>
            <person name="Kawai J."/>
            <person name="Okazaki Y."/>
            <person name="Muramatsu M."/>
            <person name="Inoue Y."/>
            <person name="Kira A."/>
            <person name="Hayashizaki Y."/>
        </authorList>
    </citation>
    <scope>NUCLEOTIDE SEQUENCE</scope>
    <source>
        <strain evidence="2">C57BL/6J</strain>
    </source>
</reference>
<reference evidence="2" key="7">
    <citation type="journal article" date="2005" name="Science">
        <title>The Transcriptional Landscape of the Mammalian Genome.</title>
        <authorList>
            <consortium name="The FANTOM Consortium"/>
            <consortium name="Riken Genome Exploration Research Group and Genome Science Group (Genome Network Project Core Group)"/>
        </authorList>
    </citation>
    <scope>NUCLEOTIDE SEQUENCE</scope>
    <source>
        <strain evidence="2">C57BL/6J</strain>
    </source>
</reference>
<evidence type="ECO:0008006" key="4">
    <source>
        <dbReference type="Google" id="ProtNLM"/>
    </source>
</evidence>
<evidence type="ECO:0000256" key="1">
    <source>
        <dbReference type="SAM" id="SignalP"/>
    </source>
</evidence>
<reference evidence="2" key="2">
    <citation type="journal article" date="2000" name="Genome Res.">
        <title>Normalization and subtraction of cap-trapper-selected cDNAs to prepare full-length cDNA libraries for rapid discovery of new genes.</title>
        <authorList>
            <person name="Carninci P."/>
            <person name="Shibata Y."/>
            <person name="Hayatsu N."/>
            <person name="Sugahara Y."/>
            <person name="Shibata K."/>
            <person name="Itoh M."/>
            <person name="Konno H."/>
            <person name="Okazaki Y."/>
            <person name="Muramatsu M."/>
            <person name="Hayashizaki Y."/>
        </authorList>
    </citation>
    <scope>NUCLEOTIDE SEQUENCE</scope>
    <source>
        <strain evidence="2">C57BL/6J</strain>
    </source>
</reference>
<sequence length="117" mass="13197">MQYLRLLFFFLHRCLYAVEFVKQENVCAERYCWHQQCLRELSFIAPAVNIDELGNSRIGMLLVLPNFSSVLTTLAEATVNCGPDMQRAAFCSSQRMPSSGNLLPVYVSKVIVLCGPC</sequence>
<keyword evidence="1" id="KW-0732">Signal</keyword>
<dbReference type="EMBL" id="AK148422">
    <property type="protein sequence ID" value="BAE28545.1"/>
    <property type="molecule type" value="mRNA"/>
</dbReference>
<feature type="signal peptide" evidence="1">
    <location>
        <begin position="1"/>
        <end position="17"/>
    </location>
</feature>
<evidence type="ECO:0000313" key="2">
    <source>
        <dbReference type="EMBL" id="BAE28545.1"/>
    </source>
</evidence>
<organism evidence="2">
    <name type="scientific">Mus musculus</name>
    <name type="common">Mouse</name>
    <dbReference type="NCBI Taxonomy" id="10090"/>
    <lineage>
        <taxon>Eukaryota</taxon>
        <taxon>Metazoa</taxon>
        <taxon>Chordata</taxon>
        <taxon>Craniata</taxon>
        <taxon>Vertebrata</taxon>
        <taxon>Euteleostomi</taxon>
        <taxon>Mammalia</taxon>
        <taxon>Eutheria</taxon>
        <taxon>Euarchontoglires</taxon>
        <taxon>Glires</taxon>
        <taxon>Rodentia</taxon>
        <taxon>Myomorpha</taxon>
        <taxon>Muroidea</taxon>
        <taxon>Muridae</taxon>
        <taxon>Murinae</taxon>
        <taxon>Mus</taxon>
        <taxon>Mus</taxon>
    </lineage>
</organism>
<name>Q3UFL5_MOUSE</name>
<reference evidence="2" key="5">
    <citation type="journal article" date="2002" name="Nature">
        <title>Analysis of the mouse transcriptome based on functional annotation of 60,770 full-length cDNAs.</title>
        <authorList>
            <consortium name="The FANTOM Consortium and the RIKEN Genome Exploration Research Group Phase I and II Team"/>
        </authorList>
    </citation>
    <scope>NUCLEOTIDE SEQUENCE</scope>
    <source>
        <strain evidence="2">C57BL/6J</strain>
    </source>
</reference>
<dbReference type="AlphaFoldDB" id="Q3UFL5"/>
<reference evidence="2" key="1">
    <citation type="journal article" date="1999" name="Methods Enzymol.">
        <title>High-efficiency full-length cDNA cloning.</title>
        <authorList>
            <person name="Carninci P."/>
            <person name="Hayashizaki Y."/>
        </authorList>
    </citation>
    <scope>NUCLEOTIDE SEQUENCE</scope>
    <source>
        <strain evidence="2">C57BL/6J</strain>
    </source>
</reference>
<dbReference type="AGR" id="MGI:5012475"/>
<protein>
    <recommendedName>
        <fullName evidence="4">Secreted protein</fullName>
    </recommendedName>
</protein>
<dbReference type="MGI" id="MGI:5012475">
    <property type="gene designation" value="Gm20290"/>
</dbReference>
<reference evidence="2" key="6">
    <citation type="submission" date="2004-03" db="EMBL/GenBank/DDBJ databases">
        <authorList>
            <person name="Arakawa T."/>
            <person name="Carninci P."/>
            <person name="Fukuda S."/>
            <person name="Hashizume W."/>
            <person name="Hayashida K."/>
            <person name="Hori F."/>
            <person name="Iida J."/>
            <person name="Imamura K."/>
            <person name="Imotani K."/>
            <person name="Itoh M."/>
            <person name="Kanagawa S."/>
            <person name="Kawai J."/>
            <person name="Kojima M."/>
            <person name="Konno H."/>
            <person name="Murata M."/>
            <person name="Nakamura M."/>
            <person name="Ninomiya N."/>
            <person name="Nishiyori H."/>
            <person name="Nomura K."/>
            <person name="Ohno M."/>
            <person name="Sakazume N."/>
            <person name="Sano H."/>
            <person name="Sasaki D."/>
            <person name="Shibata K."/>
            <person name="Shiraki T."/>
            <person name="Tagami M."/>
            <person name="Tagami Y."/>
            <person name="Waki K."/>
            <person name="Watahiki A."/>
            <person name="Muramatsu M."/>
            <person name="Hayashizaki Y."/>
        </authorList>
    </citation>
    <scope>NUCLEOTIDE SEQUENCE</scope>
    <source>
        <strain evidence="2">C57BL/6J</strain>
    </source>
</reference>
<reference evidence="2" key="8">
    <citation type="journal article" date="2005" name="Science">
        <title>Antisense Transcription in the Mammalian Transcriptome.</title>
        <authorList>
            <consortium name="RIKEN Genome Exploration Research Group and Genome Science Group (Genome Network Project Core Group) and the FANTOM Consortium"/>
        </authorList>
    </citation>
    <scope>NUCLEOTIDE SEQUENCE</scope>
    <source>
        <strain evidence="2">C57BL/6J</strain>
    </source>
</reference>